<dbReference type="RefSeq" id="XP_018264436.1">
    <property type="nucleotide sequence ID" value="XM_018405942.1"/>
</dbReference>
<dbReference type="Proteomes" id="UP000078595">
    <property type="component" value="Chromosome 3"/>
</dbReference>
<protein>
    <recommendedName>
        <fullName evidence="4">BTB domain-containing protein</fullName>
    </recommendedName>
</protein>
<keyword evidence="3" id="KW-1185">Reference proteome</keyword>
<name>A0A1A6A962_9TREE</name>
<accession>A0A1A6A962</accession>
<evidence type="ECO:0000313" key="3">
    <source>
        <dbReference type="Proteomes" id="UP000078595"/>
    </source>
</evidence>
<reference evidence="2" key="2">
    <citation type="submission" date="2013-07" db="EMBL/GenBank/DDBJ databases">
        <authorList>
            <consortium name="The Broad Institute Genome Sequencing Platform"/>
            <person name="Cuomo C."/>
            <person name="Litvintseva A."/>
            <person name="Chen Y."/>
            <person name="Heitman J."/>
            <person name="Sun S."/>
            <person name="Springer D."/>
            <person name="Dromer F."/>
            <person name="Young S.K."/>
            <person name="Zeng Q."/>
            <person name="Gargeya S."/>
            <person name="Fitzgerald M."/>
            <person name="Abouelleil A."/>
            <person name="Alvarado L."/>
            <person name="Berlin A.M."/>
            <person name="Chapman S.B."/>
            <person name="Dewar J."/>
            <person name="Goldberg J."/>
            <person name="Griggs A."/>
            <person name="Gujja S."/>
            <person name="Hansen M."/>
            <person name="Howarth C."/>
            <person name="Imamovic A."/>
            <person name="Larimer J."/>
            <person name="McCowan C."/>
            <person name="Murphy C."/>
            <person name="Pearson M."/>
            <person name="Priest M."/>
            <person name="Roberts A."/>
            <person name="Saif S."/>
            <person name="Shea T."/>
            <person name="Sykes S."/>
            <person name="Wortman J."/>
            <person name="Nusbaum C."/>
            <person name="Birren B."/>
        </authorList>
    </citation>
    <scope>NUCLEOTIDE SEQUENCE</scope>
    <source>
        <strain evidence="2">CBS 10117</strain>
    </source>
</reference>
<dbReference type="AlphaFoldDB" id="A0A1A6A962"/>
<dbReference type="OrthoDB" id="2594518at2759"/>
<sequence>MTSAYIGKGGKQYTYHEDFNDETKGLVIITSDCIAMRMDGKLLRFHSPVFEAMLSTCNSDDDSVHLEHPASVFALYLRTLSGQPLKLEEKDWDDFKQAVDLCLRYDTPSFGPHMLANVRPMFLFGHDKAYKLFMLASRFDDILTACRVISSLASFRQDRVNGEDLFWRRQDWPLNVIEPLPTAWI</sequence>
<evidence type="ECO:0000313" key="2">
    <source>
        <dbReference type="EMBL" id="WWC60025.1"/>
    </source>
</evidence>
<gene>
    <name evidence="1" type="ORF">I303_02603</name>
    <name evidence="2" type="ORF">I303_102588</name>
</gene>
<evidence type="ECO:0000313" key="1">
    <source>
        <dbReference type="EMBL" id="OBR86594.1"/>
    </source>
</evidence>
<reference evidence="1" key="1">
    <citation type="submission" date="2013-07" db="EMBL/GenBank/DDBJ databases">
        <title>The Genome Sequence of Cryptococcus dejecticola CBS10117.</title>
        <authorList>
            <consortium name="The Broad Institute Genome Sequencing Platform"/>
            <person name="Cuomo C."/>
            <person name="Litvintseva A."/>
            <person name="Chen Y."/>
            <person name="Heitman J."/>
            <person name="Sun S."/>
            <person name="Springer D."/>
            <person name="Dromer F."/>
            <person name="Young S.K."/>
            <person name="Zeng Q."/>
            <person name="Gargeya S."/>
            <person name="Fitzgerald M."/>
            <person name="Abouelleil A."/>
            <person name="Alvarado L."/>
            <person name="Berlin A.M."/>
            <person name="Chapman S.B."/>
            <person name="Dewar J."/>
            <person name="Goldberg J."/>
            <person name="Griggs A."/>
            <person name="Gujja S."/>
            <person name="Hansen M."/>
            <person name="Howarth C."/>
            <person name="Imamovic A."/>
            <person name="Larimer J."/>
            <person name="McCowan C."/>
            <person name="Murphy C."/>
            <person name="Pearson M."/>
            <person name="Priest M."/>
            <person name="Roberts A."/>
            <person name="Saif S."/>
            <person name="Shea T."/>
            <person name="Sykes S."/>
            <person name="Wortman J."/>
            <person name="Nusbaum C."/>
            <person name="Birren B."/>
        </authorList>
    </citation>
    <scope>NUCLEOTIDE SEQUENCE [LARGE SCALE GENOMIC DNA]</scope>
    <source>
        <strain evidence="1">CBS 10117</strain>
    </source>
</reference>
<dbReference type="KEGG" id="kdj:28966302"/>
<dbReference type="GeneID" id="28966302"/>
<dbReference type="EMBL" id="CP144532">
    <property type="protein sequence ID" value="WWC60025.1"/>
    <property type="molecule type" value="Genomic_DNA"/>
</dbReference>
<reference evidence="2" key="3">
    <citation type="submission" date="2024-02" db="EMBL/GenBank/DDBJ databases">
        <title>Comparative genomics of Cryptococcus and Kwoniella reveals pathogenesis evolution and contrasting modes of karyotype evolution via chromosome fusion or intercentromeric recombination.</title>
        <authorList>
            <person name="Coelho M.A."/>
            <person name="David-Palma M."/>
            <person name="Shea T."/>
            <person name="Bowers K."/>
            <person name="McGinley-Smith S."/>
            <person name="Mohammad A.W."/>
            <person name="Gnirke A."/>
            <person name="Yurkov A.M."/>
            <person name="Nowrousian M."/>
            <person name="Sun S."/>
            <person name="Cuomo C.A."/>
            <person name="Heitman J."/>
        </authorList>
    </citation>
    <scope>NUCLEOTIDE SEQUENCE</scope>
    <source>
        <strain evidence="2">CBS 10117</strain>
    </source>
</reference>
<dbReference type="VEuPathDB" id="FungiDB:I303_02603"/>
<dbReference type="EMBL" id="KI894029">
    <property type="protein sequence ID" value="OBR86594.1"/>
    <property type="molecule type" value="Genomic_DNA"/>
</dbReference>
<proteinExistence type="predicted"/>
<organism evidence="1">
    <name type="scientific">Kwoniella dejecticola CBS 10117</name>
    <dbReference type="NCBI Taxonomy" id="1296121"/>
    <lineage>
        <taxon>Eukaryota</taxon>
        <taxon>Fungi</taxon>
        <taxon>Dikarya</taxon>
        <taxon>Basidiomycota</taxon>
        <taxon>Agaricomycotina</taxon>
        <taxon>Tremellomycetes</taxon>
        <taxon>Tremellales</taxon>
        <taxon>Cryptococcaceae</taxon>
        <taxon>Kwoniella</taxon>
    </lineage>
</organism>
<evidence type="ECO:0008006" key="4">
    <source>
        <dbReference type="Google" id="ProtNLM"/>
    </source>
</evidence>